<keyword evidence="2" id="KW-1185">Reference proteome</keyword>
<evidence type="ECO:0000313" key="1">
    <source>
        <dbReference type="EMBL" id="KAH6623363.1"/>
    </source>
</evidence>
<dbReference type="EMBL" id="JAGIZQ010000006">
    <property type="protein sequence ID" value="KAH6623363.1"/>
    <property type="molecule type" value="Genomic_DNA"/>
</dbReference>
<organism evidence="1 2">
    <name type="scientific">Chaetomium tenue</name>
    <dbReference type="NCBI Taxonomy" id="1854479"/>
    <lineage>
        <taxon>Eukaryota</taxon>
        <taxon>Fungi</taxon>
        <taxon>Dikarya</taxon>
        <taxon>Ascomycota</taxon>
        <taxon>Pezizomycotina</taxon>
        <taxon>Sordariomycetes</taxon>
        <taxon>Sordariomycetidae</taxon>
        <taxon>Sordariales</taxon>
        <taxon>Chaetomiaceae</taxon>
        <taxon>Chaetomium</taxon>
    </lineage>
</organism>
<reference evidence="1 2" key="1">
    <citation type="journal article" date="2021" name="Nat. Commun.">
        <title>Genetic determinants of endophytism in the Arabidopsis root mycobiome.</title>
        <authorList>
            <person name="Mesny F."/>
            <person name="Miyauchi S."/>
            <person name="Thiergart T."/>
            <person name="Pickel B."/>
            <person name="Atanasova L."/>
            <person name="Karlsson M."/>
            <person name="Huettel B."/>
            <person name="Barry K.W."/>
            <person name="Haridas S."/>
            <person name="Chen C."/>
            <person name="Bauer D."/>
            <person name="Andreopoulos W."/>
            <person name="Pangilinan J."/>
            <person name="LaButti K."/>
            <person name="Riley R."/>
            <person name="Lipzen A."/>
            <person name="Clum A."/>
            <person name="Drula E."/>
            <person name="Henrissat B."/>
            <person name="Kohler A."/>
            <person name="Grigoriev I.V."/>
            <person name="Martin F.M."/>
            <person name="Hacquard S."/>
        </authorList>
    </citation>
    <scope>NUCLEOTIDE SEQUENCE [LARGE SCALE GENOMIC DNA]</scope>
    <source>
        <strain evidence="1 2">MPI-SDFR-AT-0079</strain>
    </source>
</reference>
<name>A0ACB7P2X9_9PEZI</name>
<sequence length="767" mass="82258">MGQTIAGFLAPTSVVYLLALTSTVFPAAADAAYVQWIRCPDGNGGTQGFKDLWPTSTRARLIPDRDSVAESGPRLELDIRADYAGEATCAELLQGGPPDVTIKLDALSSSETYVVRPMNWTCLSFWDRPAVEQNFLKNQPPEIRLVVQHHVGKLGAILPGVGDCLLHLQFIFFLGALTLRYPGFYQPITSLLHWSALFSPIGPFGQEWRYDGVKDGIYEINGTLTGTYGLELMSQITGGPVTTDVWWNMVVIAAIITGVVAVFVLLHKLLAQHVPPLSWLATYEYPGGEGPTFGSAFARGMWNVLRVILSYFLTPIVAISAYQLDNLLLPAYHLALASLLIVLVIGGLIWMWRIAPSNQLGILLLDPSKRYRRVSTDDTGSDADSERPEKARDLFVAIFFLLAFVRGITIGGLQFSPLAQVIVLAVAELSLLVTTAVLRPMSRRILSVFVGSGVARLVIVALTAVFLPQLDADISTRSGVGIAILALHAAVLVFGCAVPAGIRIASLISTSKAPADEPEIYGLSQLRRRSYALNNLSVAPLRSPAPAGPYASPRMDTLTSYHGHSPSDASSVFYPDPTSPSGGSYLSAVPQHHYFRQPRTSSSTSRTRSHASTRITSHLPSSPRTSSSQRSSSQSGSSPPAARSSRIPPTSTPRSEISSSSEGTVTDTSELPLYTPQLADYSFREADLYYGHGRPRCTGTFGPGVAGGGGGGGSAAVAPAQGSQPSTVRRVVSGMRDQLMGRRSASVERRGAGKGFEVRRPPRPSGV</sequence>
<proteinExistence type="predicted"/>
<protein>
    <submittedName>
        <fullName evidence="1">Uncharacterized protein</fullName>
    </submittedName>
</protein>
<evidence type="ECO:0000313" key="2">
    <source>
        <dbReference type="Proteomes" id="UP000724584"/>
    </source>
</evidence>
<comment type="caution">
    <text evidence="1">The sequence shown here is derived from an EMBL/GenBank/DDBJ whole genome shotgun (WGS) entry which is preliminary data.</text>
</comment>
<gene>
    <name evidence="1" type="ORF">F5144DRAFT_595546</name>
</gene>
<accession>A0ACB7P2X9</accession>
<dbReference type="Proteomes" id="UP000724584">
    <property type="component" value="Unassembled WGS sequence"/>
</dbReference>